<feature type="compositionally biased region" description="Low complexity" evidence="1">
    <location>
        <begin position="63"/>
        <end position="75"/>
    </location>
</feature>
<dbReference type="Proteomes" id="UP000034034">
    <property type="component" value="Chromosome"/>
</dbReference>
<feature type="region of interest" description="Disordered" evidence="1">
    <location>
        <begin position="48"/>
        <end position="76"/>
    </location>
</feature>
<dbReference type="HOGENOM" id="CLU_077148_0_0_11"/>
<dbReference type="PATRIC" id="fig|408015.6.peg.5256"/>
<dbReference type="KEGG" id="sxi:SXIM_51930"/>
<dbReference type="STRING" id="408015.SXIM_51930"/>
<keyword evidence="2" id="KW-0812">Transmembrane</keyword>
<reference evidence="3" key="1">
    <citation type="submission" date="2019-08" db="EMBL/GenBank/DDBJ databases">
        <title>Complete genome sequence of a mangrove-derived Streptomyces xiamenensis.</title>
        <authorList>
            <person name="Xu J."/>
        </authorList>
    </citation>
    <scope>NUCLEOTIDE SEQUENCE</scope>
    <source>
        <strain evidence="3">318</strain>
    </source>
</reference>
<accession>A0A0F7G049</accession>
<feature type="transmembrane region" description="Helical" evidence="2">
    <location>
        <begin position="24"/>
        <end position="47"/>
    </location>
</feature>
<gene>
    <name evidence="3" type="ORF">SXIM_51930</name>
</gene>
<evidence type="ECO:0000256" key="1">
    <source>
        <dbReference type="SAM" id="MobiDB-lite"/>
    </source>
</evidence>
<keyword evidence="4" id="KW-1185">Reference proteome</keyword>
<dbReference type="AlphaFoldDB" id="A0A0F7G049"/>
<keyword evidence="2" id="KW-1133">Transmembrane helix</keyword>
<evidence type="ECO:0000313" key="4">
    <source>
        <dbReference type="Proteomes" id="UP000034034"/>
    </source>
</evidence>
<keyword evidence="2" id="KW-0472">Membrane</keyword>
<evidence type="ECO:0000256" key="2">
    <source>
        <dbReference type="SAM" id="Phobius"/>
    </source>
</evidence>
<protein>
    <submittedName>
        <fullName evidence="3">Uncharacterized protein</fullName>
    </submittedName>
</protein>
<name>A0A0F7G049_9ACTN</name>
<evidence type="ECO:0000313" key="3">
    <source>
        <dbReference type="EMBL" id="AKG46577.1"/>
    </source>
</evidence>
<sequence>MEAGPAPVEEVIRRGRALRARRRATMLAGAGAAGALVLVLATGPVGWPAGEAPSPGDGPGTGAPPAATGRGPFPGEAGDVEPLEVEPYEPVVINDRYVLGLLPEGRQNYVVASPGQFAGDLETARGPIGDNIGPGSISAGYSVEAGEVTLVKGAWRLAATPSRIVIVPEGGSGSHPTTLVTLKGEPGWGVYYLDVADVPGLSQGYRVVAHDADGEVFDEIAVDPADWQDPG</sequence>
<dbReference type="EMBL" id="CP009922">
    <property type="protein sequence ID" value="AKG46577.1"/>
    <property type="molecule type" value="Genomic_DNA"/>
</dbReference>
<proteinExistence type="predicted"/>
<organism evidence="3 4">
    <name type="scientific">Streptomyces xiamenensis</name>
    <dbReference type="NCBI Taxonomy" id="408015"/>
    <lineage>
        <taxon>Bacteria</taxon>
        <taxon>Bacillati</taxon>
        <taxon>Actinomycetota</taxon>
        <taxon>Actinomycetes</taxon>
        <taxon>Kitasatosporales</taxon>
        <taxon>Streptomycetaceae</taxon>
        <taxon>Streptomyces</taxon>
    </lineage>
</organism>